<feature type="non-terminal residue" evidence="1">
    <location>
        <position position="136"/>
    </location>
</feature>
<dbReference type="Gene3D" id="3.40.50.300">
    <property type="entry name" value="P-loop containing nucleotide triphosphate hydrolases"/>
    <property type="match status" value="1"/>
</dbReference>
<name>A0A6B3CAP6_9ACTN</name>
<accession>A0A6B3CAP6</accession>
<feature type="non-terminal residue" evidence="1">
    <location>
        <position position="1"/>
    </location>
</feature>
<organism evidence="1">
    <name type="scientific">Streptomyces sp. SID12501</name>
    <dbReference type="NCBI Taxonomy" id="2706042"/>
    <lineage>
        <taxon>Bacteria</taxon>
        <taxon>Bacillati</taxon>
        <taxon>Actinomycetota</taxon>
        <taxon>Actinomycetes</taxon>
        <taxon>Kitasatosporales</taxon>
        <taxon>Streptomycetaceae</taxon>
        <taxon>Streptomyces</taxon>
    </lineage>
</organism>
<protein>
    <submittedName>
        <fullName evidence="1">Uncharacterized protein</fullName>
    </submittedName>
</protein>
<evidence type="ECO:0000313" key="1">
    <source>
        <dbReference type="EMBL" id="NEC93484.1"/>
    </source>
</evidence>
<gene>
    <name evidence="1" type="ORF">G3I71_48945</name>
</gene>
<dbReference type="AlphaFoldDB" id="A0A6B3CAP6"/>
<dbReference type="SUPFAM" id="SSF52540">
    <property type="entry name" value="P-loop containing nucleoside triphosphate hydrolases"/>
    <property type="match status" value="1"/>
</dbReference>
<sequence>AHAKEAVTALCLDRWDPTEAEWQQLWPGTDPLPVQAAVMDLMPATGQALVVVESPPASGKTRIALWCAHHLARRNGYQGLYVAMSTQADSSKMAQEVQRFMRAAVVDEAATLAVVHADAIVQQFVYDLIDSEHPDR</sequence>
<dbReference type="InterPro" id="IPR027417">
    <property type="entry name" value="P-loop_NTPase"/>
</dbReference>
<dbReference type="RefSeq" id="WP_203733238.1">
    <property type="nucleotide sequence ID" value="NZ_JAAGLU010000879.1"/>
</dbReference>
<dbReference type="EMBL" id="JAAGLU010000879">
    <property type="protein sequence ID" value="NEC93484.1"/>
    <property type="molecule type" value="Genomic_DNA"/>
</dbReference>
<proteinExistence type="predicted"/>
<reference evidence="1" key="1">
    <citation type="submission" date="2020-01" db="EMBL/GenBank/DDBJ databases">
        <title>Insect and environment-associated Actinomycetes.</title>
        <authorList>
            <person name="Currrie C."/>
            <person name="Chevrette M."/>
            <person name="Carlson C."/>
            <person name="Stubbendieck R."/>
            <person name="Wendt-Pienkowski E."/>
        </authorList>
    </citation>
    <scope>NUCLEOTIDE SEQUENCE</scope>
    <source>
        <strain evidence="1">SID12501</strain>
    </source>
</reference>
<comment type="caution">
    <text evidence="1">The sequence shown here is derived from an EMBL/GenBank/DDBJ whole genome shotgun (WGS) entry which is preliminary data.</text>
</comment>